<dbReference type="eggNOG" id="COG3706">
    <property type="taxonomic scope" value="Bacteria"/>
</dbReference>
<keyword evidence="4" id="KW-0812">Transmembrane</keyword>
<dbReference type="PANTHER" id="PTHR45138">
    <property type="entry name" value="REGULATORY COMPONENTS OF SENSORY TRANSDUCTION SYSTEM"/>
    <property type="match status" value="1"/>
</dbReference>
<dbReference type="EC" id="2.7.7.65" evidence="2"/>
<comment type="catalytic activity">
    <reaction evidence="3">
        <text>2 GTP = 3',3'-c-di-GMP + 2 diphosphate</text>
        <dbReference type="Rhea" id="RHEA:24898"/>
        <dbReference type="ChEBI" id="CHEBI:33019"/>
        <dbReference type="ChEBI" id="CHEBI:37565"/>
        <dbReference type="ChEBI" id="CHEBI:58805"/>
        <dbReference type="EC" id="2.7.7.65"/>
    </reaction>
</comment>
<comment type="cofactor">
    <cofactor evidence="1">
        <name>Mg(2+)</name>
        <dbReference type="ChEBI" id="CHEBI:18420"/>
    </cofactor>
</comment>
<name>E8LVS7_9VIBR</name>
<evidence type="ECO:0000313" key="8">
    <source>
        <dbReference type="Proteomes" id="UP000004371"/>
    </source>
</evidence>
<dbReference type="CDD" id="cd06225">
    <property type="entry name" value="HAMP"/>
    <property type="match status" value="1"/>
</dbReference>
<evidence type="ECO:0000256" key="2">
    <source>
        <dbReference type="ARBA" id="ARBA00012528"/>
    </source>
</evidence>
<dbReference type="GO" id="GO:0052621">
    <property type="term" value="F:diguanylate cyclase activity"/>
    <property type="evidence" value="ECO:0007669"/>
    <property type="project" value="UniProtKB-EC"/>
</dbReference>
<dbReference type="InterPro" id="IPR029787">
    <property type="entry name" value="Nucleotide_cyclase"/>
</dbReference>
<protein>
    <recommendedName>
        <fullName evidence="2">diguanylate cyclase</fullName>
        <ecNumber evidence="2">2.7.7.65</ecNumber>
    </recommendedName>
</protein>
<evidence type="ECO:0000259" key="5">
    <source>
        <dbReference type="PROSITE" id="PS50885"/>
    </source>
</evidence>
<evidence type="ECO:0000313" key="7">
    <source>
        <dbReference type="EMBL" id="EGA65183.1"/>
    </source>
</evidence>
<dbReference type="PROSITE" id="PS50887">
    <property type="entry name" value="GGDEF"/>
    <property type="match status" value="1"/>
</dbReference>
<dbReference type="InterPro" id="IPR050469">
    <property type="entry name" value="Diguanylate_Cyclase"/>
</dbReference>
<dbReference type="SUPFAM" id="SSF55073">
    <property type="entry name" value="Nucleotide cyclase"/>
    <property type="match status" value="1"/>
</dbReference>
<dbReference type="GO" id="GO:0043709">
    <property type="term" value="P:cell adhesion involved in single-species biofilm formation"/>
    <property type="evidence" value="ECO:0007669"/>
    <property type="project" value="TreeGrafter"/>
</dbReference>
<dbReference type="RefSeq" id="WP_006879950.1">
    <property type="nucleotide sequence ID" value="NZ_AEVS01000073.1"/>
</dbReference>
<dbReference type="SMART" id="SM00267">
    <property type="entry name" value="GGDEF"/>
    <property type="match status" value="1"/>
</dbReference>
<proteinExistence type="predicted"/>
<dbReference type="AlphaFoldDB" id="E8LVS7"/>
<dbReference type="EMBL" id="AEVS01000073">
    <property type="protein sequence ID" value="EGA65183.1"/>
    <property type="molecule type" value="Genomic_DNA"/>
</dbReference>
<dbReference type="InterPro" id="IPR000160">
    <property type="entry name" value="GGDEF_dom"/>
</dbReference>
<feature type="transmembrane region" description="Helical" evidence="4">
    <location>
        <begin position="6"/>
        <end position="27"/>
    </location>
</feature>
<dbReference type="OrthoDB" id="5496380at2"/>
<evidence type="ECO:0000256" key="4">
    <source>
        <dbReference type="SAM" id="Phobius"/>
    </source>
</evidence>
<dbReference type="GO" id="GO:1902201">
    <property type="term" value="P:negative regulation of bacterial-type flagellum-dependent cell motility"/>
    <property type="evidence" value="ECO:0007669"/>
    <property type="project" value="TreeGrafter"/>
</dbReference>
<dbReference type="PROSITE" id="PS50885">
    <property type="entry name" value="HAMP"/>
    <property type="match status" value="1"/>
</dbReference>
<dbReference type="InterPro" id="IPR043128">
    <property type="entry name" value="Rev_trsase/Diguanyl_cyclase"/>
</dbReference>
<dbReference type="SUPFAM" id="SSF158472">
    <property type="entry name" value="HAMP domain-like"/>
    <property type="match status" value="1"/>
</dbReference>
<dbReference type="STRING" id="945543.VIBR0546_09989"/>
<dbReference type="Gene3D" id="3.30.70.270">
    <property type="match status" value="1"/>
</dbReference>
<keyword evidence="4" id="KW-0472">Membrane</keyword>
<keyword evidence="8" id="KW-1185">Reference proteome</keyword>
<feature type="domain" description="HAMP" evidence="5">
    <location>
        <begin position="385"/>
        <end position="437"/>
    </location>
</feature>
<keyword evidence="4" id="KW-1133">Transmembrane helix</keyword>
<organism evidence="7 8">
    <name type="scientific">Vibrio brasiliensis LMG 20546</name>
    <dbReference type="NCBI Taxonomy" id="945543"/>
    <lineage>
        <taxon>Bacteria</taxon>
        <taxon>Pseudomonadati</taxon>
        <taxon>Pseudomonadota</taxon>
        <taxon>Gammaproteobacteria</taxon>
        <taxon>Vibrionales</taxon>
        <taxon>Vibrionaceae</taxon>
        <taxon>Vibrio</taxon>
        <taxon>Vibrio oreintalis group</taxon>
    </lineage>
</organism>
<feature type="domain" description="GGDEF" evidence="6">
    <location>
        <begin position="470"/>
        <end position="604"/>
    </location>
</feature>
<feature type="transmembrane region" description="Helical" evidence="4">
    <location>
        <begin position="365"/>
        <end position="387"/>
    </location>
</feature>
<accession>E8LVS7</accession>
<comment type="caution">
    <text evidence="7">The sequence shown here is derived from an EMBL/GenBank/DDBJ whole genome shotgun (WGS) entry which is preliminary data.</text>
</comment>
<dbReference type="CDD" id="cd01949">
    <property type="entry name" value="GGDEF"/>
    <property type="match status" value="1"/>
</dbReference>
<reference evidence="7 8" key="1">
    <citation type="journal article" date="2012" name="Int. J. Syst. Evol. Microbiol.">
        <title>Vibrio caribbeanicus sp. nov., isolated from the marine sponge Scleritoderma cyanea.</title>
        <authorList>
            <person name="Hoffmann M."/>
            <person name="Monday S.R."/>
            <person name="Allard M.W."/>
            <person name="Strain E.A."/>
            <person name="Whittaker P."/>
            <person name="Naum M."/>
            <person name="McCarthy P.J."/>
            <person name="Lopez J.V."/>
            <person name="Fischer M."/>
            <person name="Brown E.W."/>
        </authorList>
    </citation>
    <scope>NUCLEOTIDE SEQUENCE [LARGE SCALE GENOMIC DNA]</scope>
    <source>
        <strain evidence="7 8">LMG 20546</strain>
    </source>
</reference>
<dbReference type="Proteomes" id="UP000004371">
    <property type="component" value="Unassembled WGS sequence"/>
</dbReference>
<dbReference type="Pfam" id="PF00990">
    <property type="entry name" value="GGDEF"/>
    <property type="match status" value="1"/>
</dbReference>
<evidence type="ECO:0000256" key="1">
    <source>
        <dbReference type="ARBA" id="ARBA00001946"/>
    </source>
</evidence>
<sequence length="606" mass="68843">MNRLSYRVFLLFLPLIVCIFLFGYGYFLARQSLMLEHIAQASKIAVAQSADYIRFSSETSVAEFDEVSSQIQQCSPQQSENIANKLANALSFSSGFSALFLSDLNGRATQFVLSANPSNRYVLRREIKGKTILSNKTLLLLRQSFTRWQIDGPKREAQQKQLLEKLSALNARGEENSFSSRELTQNLVQIRRGKHLPKAIATLADESSIAKLGLIYHNSTYFFSRPLIDCEQNLSGFYTVVLDRTLLDQQLLKVKQSFREQGIQSVDIAIVRNRDQHIISSTHYLNPVRLKKFKLNDNEEPILRRDLGGMLTNQNVVYNLTQDLIFQFRYFNNPTNNNDKTGISVALFVDANEIERETQVIRHEVSIYIMITMALFIVLLILLSRIVTMPIVKLQKQVNALSAGFYPHSQRTERNDEIGRLLNAFEDMTNNLRIKERQLIKLSQFDPLTNIFNRRALMDAVNIIAAKQSQSSAILMLDLDNFKSINDKYGHACGDDVLINVANLIKNEIRSSDIFGRMGGEEFTVVLPDTNLETSLRIAERIRKSVELNLGDVLIQYGPPAAITVSIGVSMWQDGNFSKALAKADKHLYQAKHSGRNQVVYQGEKR</sequence>
<evidence type="ECO:0000256" key="3">
    <source>
        <dbReference type="ARBA" id="ARBA00034247"/>
    </source>
</evidence>
<gene>
    <name evidence="7" type="ORF">VIBR0546_09989</name>
</gene>
<dbReference type="FunFam" id="3.30.70.270:FF:000001">
    <property type="entry name" value="Diguanylate cyclase domain protein"/>
    <property type="match status" value="1"/>
</dbReference>
<dbReference type="NCBIfam" id="TIGR00254">
    <property type="entry name" value="GGDEF"/>
    <property type="match status" value="1"/>
</dbReference>
<dbReference type="Gene3D" id="6.10.340.10">
    <property type="match status" value="1"/>
</dbReference>
<dbReference type="GO" id="GO:0007165">
    <property type="term" value="P:signal transduction"/>
    <property type="evidence" value="ECO:0007669"/>
    <property type="project" value="InterPro"/>
</dbReference>
<dbReference type="PANTHER" id="PTHR45138:SF9">
    <property type="entry name" value="DIGUANYLATE CYCLASE DGCM-RELATED"/>
    <property type="match status" value="1"/>
</dbReference>
<dbReference type="Pfam" id="PF00672">
    <property type="entry name" value="HAMP"/>
    <property type="match status" value="1"/>
</dbReference>
<dbReference type="InterPro" id="IPR003660">
    <property type="entry name" value="HAMP_dom"/>
</dbReference>
<dbReference type="GO" id="GO:0005886">
    <property type="term" value="C:plasma membrane"/>
    <property type="evidence" value="ECO:0007669"/>
    <property type="project" value="TreeGrafter"/>
</dbReference>
<evidence type="ECO:0000259" key="6">
    <source>
        <dbReference type="PROSITE" id="PS50887"/>
    </source>
</evidence>